<keyword evidence="2" id="KW-1185">Reference proteome</keyword>
<dbReference type="RefSeq" id="WP_277864842.1">
    <property type="nucleotide sequence ID" value="NZ_JARRAG010000009.1"/>
</dbReference>
<reference evidence="1 2" key="1">
    <citation type="submission" date="2023-03" db="EMBL/GenBank/DDBJ databases">
        <title>Paludisphaera mucosa sp. nov. a novel planctomycete from northern fen.</title>
        <authorList>
            <person name="Ivanova A."/>
        </authorList>
    </citation>
    <scope>NUCLEOTIDE SEQUENCE [LARGE SCALE GENOMIC DNA]</scope>
    <source>
        <strain evidence="1 2">Pla2</strain>
    </source>
</reference>
<evidence type="ECO:0000313" key="2">
    <source>
        <dbReference type="Proteomes" id="UP001216907"/>
    </source>
</evidence>
<protein>
    <submittedName>
        <fullName evidence="1">Uncharacterized protein</fullName>
    </submittedName>
</protein>
<organism evidence="1 2">
    <name type="scientific">Paludisphaera mucosa</name>
    <dbReference type="NCBI Taxonomy" id="3030827"/>
    <lineage>
        <taxon>Bacteria</taxon>
        <taxon>Pseudomonadati</taxon>
        <taxon>Planctomycetota</taxon>
        <taxon>Planctomycetia</taxon>
        <taxon>Isosphaerales</taxon>
        <taxon>Isosphaeraceae</taxon>
        <taxon>Paludisphaera</taxon>
    </lineage>
</organism>
<dbReference type="EMBL" id="JARRAG010000009">
    <property type="protein sequence ID" value="MDG3008523.1"/>
    <property type="molecule type" value="Genomic_DNA"/>
</dbReference>
<name>A0ABT6FLS4_9BACT</name>
<dbReference type="Proteomes" id="UP001216907">
    <property type="component" value="Unassembled WGS sequence"/>
</dbReference>
<sequence length="81" mass="8979">MIQHEDGTAAEVARPLTVDRKVARRFQDAVAAHLVRKGVSTRGVGLLINLHPTTISKRLALMPAEVRRHYERDDALSILGL</sequence>
<comment type="caution">
    <text evidence="1">The sequence shown here is derived from an EMBL/GenBank/DDBJ whole genome shotgun (WGS) entry which is preliminary data.</text>
</comment>
<evidence type="ECO:0000313" key="1">
    <source>
        <dbReference type="EMBL" id="MDG3008523.1"/>
    </source>
</evidence>
<proteinExistence type="predicted"/>
<gene>
    <name evidence="1" type="ORF">PZE19_32560</name>
</gene>
<accession>A0ABT6FLS4</accession>